<evidence type="ECO:0000313" key="3">
    <source>
        <dbReference type="EMBL" id="GAD52144.1"/>
    </source>
</evidence>
<evidence type="ECO:0000256" key="1">
    <source>
        <dbReference type="ARBA" id="ARBA00022741"/>
    </source>
</evidence>
<dbReference type="SUPFAM" id="SSF52540">
    <property type="entry name" value="P-loop containing nucleoside triphosphate hydrolases"/>
    <property type="match status" value="1"/>
</dbReference>
<dbReference type="Gene3D" id="3.40.50.300">
    <property type="entry name" value="P-loop containing nucleotide triphosphate hydrolases"/>
    <property type="match status" value="1"/>
</dbReference>
<sequence length="226" mass="24741">MSVHSADMPYKIDGALPPELLTEVEAGTNLLVSGPAMSGKRQLLLKLLARGASEGEGSVVVTSRNPAGDVIDDYLDVRPSDGHDFLRVIDCVGSDVETDVEGARVHDVSSPGDLTGIGIEFSEIAREAEETDRRRVRVGFDSLSPLLMYVDLQRLFRFLHVFTSQIQSRDWLGLFAIDPDSHDQQEVNTISQLFDGMIEIRLADGGGREARVRGVTDAPTDWVAFD</sequence>
<proteinExistence type="predicted"/>
<dbReference type="RefSeq" id="WP_021779928.1">
    <property type="nucleotide sequence ID" value="NZ_BATA01000015.1"/>
</dbReference>
<dbReference type="InterPro" id="IPR055927">
    <property type="entry name" value="DUF7504"/>
</dbReference>
<gene>
    <name evidence="3" type="ORF">MBEHAL_0904</name>
</gene>
<evidence type="ECO:0000313" key="4">
    <source>
        <dbReference type="Proteomes" id="UP000016986"/>
    </source>
</evidence>
<dbReference type="InterPro" id="IPR027417">
    <property type="entry name" value="P-loop_NTPase"/>
</dbReference>
<evidence type="ECO:0000256" key="2">
    <source>
        <dbReference type="ARBA" id="ARBA00022840"/>
    </source>
</evidence>
<evidence type="ECO:0008006" key="5">
    <source>
        <dbReference type="Google" id="ProtNLM"/>
    </source>
</evidence>
<dbReference type="PANTHER" id="PTHR43637:SF2">
    <property type="entry name" value="PROTEIN GVPD 1"/>
    <property type="match status" value="1"/>
</dbReference>
<keyword evidence="4" id="KW-1185">Reference proteome</keyword>
<dbReference type="EMBL" id="BATA01000015">
    <property type="protein sequence ID" value="GAD52144.1"/>
    <property type="molecule type" value="Genomic_DNA"/>
</dbReference>
<dbReference type="GO" id="GO:0005524">
    <property type="term" value="F:ATP binding"/>
    <property type="evidence" value="ECO:0007669"/>
    <property type="project" value="UniProtKB-KW"/>
</dbReference>
<comment type="caution">
    <text evidence="3">The sequence shown here is derived from an EMBL/GenBank/DDBJ whole genome shotgun (WGS) entry which is preliminary data.</text>
</comment>
<reference evidence="3 4" key="1">
    <citation type="submission" date="2013-09" db="EMBL/GenBank/DDBJ databases">
        <title>Whole genome sequencing of Halarchaeum acidiphilum strain MH1-52-1.</title>
        <authorList>
            <person name="Shimane Y."/>
            <person name="Minegishi H."/>
            <person name="Nishi S."/>
            <person name="Echigo A."/>
            <person name="Shuto A."/>
            <person name="Konishi M."/>
            <person name="Ito T."/>
            <person name="Ohkuma M."/>
            <person name="Ohta Y."/>
            <person name="Nagano Y."/>
            <person name="Tsubouchi T."/>
            <person name="Mori K."/>
            <person name="Usui K."/>
            <person name="Kamekura M."/>
            <person name="Usami R."/>
            <person name="Takaki Y."/>
            <person name="Hatada Y."/>
        </authorList>
    </citation>
    <scope>NUCLEOTIDE SEQUENCE [LARGE SCALE GENOMIC DNA]</scope>
    <source>
        <strain evidence="3 4">JCM 16109</strain>
    </source>
</reference>
<dbReference type="AlphaFoldDB" id="U3A3B4"/>
<name>U3A3B4_9EURY</name>
<keyword evidence="2" id="KW-0067">ATP-binding</keyword>
<organism evidence="3 4">
    <name type="scientific">Halarchaeum acidiphilum MH1-52-1</name>
    <dbReference type="NCBI Taxonomy" id="1261545"/>
    <lineage>
        <taxon>Archaea</taxon>
        <taxon>Methanobacteriati</taxon>
        <taxon>Methanobacteriota</taxon>
        <taxon>Stenosarchaea group</taxon>
        <taxon>Halobacteria</taxon>
        <taxon>Halobacteriales</taxon>
        <taxon>Halobacteriaceae</taxon>
    </lineage>
</organism>
<keyword evidence="1" id="KW-0547">Nucleotide-binding</keyword>
<dbReference type="PANTHER" id="PTHR43637">
    <property type="entry name" value="UPF0273 PROTEIN TM_0370"/>
    <property type="match status" value="1"/>
</dbReference>
<dbReference type="eggNOG" id="arCOG02452">
    <property type="taxonomic scope" value="Archaea"/>
</dbReference>
<accession>U3A3B4</accession>
<dbReference type="Pfam" id="PF24336">
    <property type="entry name" value="DUF7504"/>
    <property type="match status" value="1"/>
</dbReference>
<protein>
    <recommendedName>
        <fullName evidence="5">KaiC-like domain-containing protein</fullName>
    </recommendedName>
</protein>
<dbReference type="Proteomes" id="UP000016986">
    <property type="component" value="Unassembled WGS sequence"/>
</dbReference>